<dbReference type="PROSITE" id="PS01081">
    <property type="entry name" value="HTH_TETR_1"/>
    <property type="match status" value="1"/>
</dbReference>
<dbReference type="PANTHER" id="PTHR30055:SF234">
    <property type="entry name" value="HTH-TYPE TRANSCRIPTIONAL REGULATOR BETI"/>
    <property type="match status" value="1"/>
</dbReference>
<keyword evidence="3" id="KW-0804">Transcription</keyword>
<dbReference type="InterPro" id="IPR050109">
    <property type="entry name" value="HTH-type_TetR-like_transc_reg"/>
</dbReference>
<dbReference type="InterPro" id="IPR047923">
    <property type="entry name" value="ArpA-like"/>
</dbReference>
<organism evidence="7 8">
    <name type="scientific">Streptomyces rubrogriseus</name>
    <dbReference type="NCBI Taxonomy" id="194673"/>
    <lineage>
        <taxon>Bacteria</taxon>
        <taxon>Bacillati</taxon>
        <taxon>Actinomycetota</taxon>
        <taxon>Actinomycetes</taxon>
        <taxon>Kitasatosporales</taxon>
        <taxon>Streptomycetaceae</taxon>
        <taxon>Streptomyces</taxon>
        <taxon>Streptomyces violaceoruber group</taxon>
    </lineage>
</organism>
<dbReference type="Gene3D" id="1.10.357.10">
    <property type="entry name" value="Tetracycline Repressor, domain 2"/>
    <property type="match status" value="1"/>
</dbReference>
<dbReference type="InterPro" id="IPR009057">
    <property type="entry name" value="Homeodomain-like_sf"/>
</dbReference>
<feature type="region of interest" description="Disordered" evidence="5">
    <location>
        <begin position="193"/>
        <end position="224"/>
    </location>
</feature>
<dbReference type="PROSITE" id="PS50977">
    <property type="entry name" value="HTH_TETR_2"/>
    <property type="match status" value="1"/>
</dbReference>
<evidence type="ECO:0000256" key="2">
    <source>
        <dbReference type="ARBA" id="ARBA00023125"/>
    </source>
</evidence>
<protein>
    <submittedName>
        <fullName evidence="7">TetR/AcrR family transcriptional regulator</fullName>
    </submittedName>
</protein>
<evidence type="ECO:0000256" key="3">
    <source>
        <dbReference type="ARBA" id="ARBA00023163"/>
    </source>
</evidence>
<dbReference type="SUPFAM" id="SSF46689">
    <property type="entry name" value="Homeodomain-like"/>
    <property type="match status" value="1"/>
</dbReference>
<evidence type="ECO:0000256" key="1">
    <source>
        <dbReference type="ARBA" id="ARBA00023015"/>
    </source>
</evidence>
<comment type="caution">
    <text evidence="7">The sequence shown here is derived from an EMBL/GenBank/DDBJ whole genome shotgun (WGS) entry which is preliminary data.</text>
</comment>
<dbReference type="NCBIfam" id="NF041196">
    <property type="entry name" value="ScbR_bind_reg"/>
    <property type="match status" value="1"/>
</dbReference>
<dbReference type="PRINTS" id="PR00455">
    <property type="entry name" value="HTHTETR"/>
</dbReference>
<dbReference type="SUPFAM" id="SSF48498">
    <property type="entry name" value="Tetracyclin repressor-like, C-terminal domain"/>
    <property type="match status" value="1"/>
</dbReference>
<evidence type="ECO:0000256" key="5">
    <source>
        <dbReference type="SAM" id="MobiDB-lite"/>
    </source>
</evidence>
<evidence type="ECO:0000313" key="8">
    <source>
        <dbReference type="Proteomes" id="UP000475666"/>
    </source>
</evidence>
<evidence type="ECO:0000259" key="6">
    <source>
        <dbReference type="PROSITE" id="PS50977"/>
    </source>
</evidence>
<feature type="DNA-binding region" description="H-T-H motif" evidence="4">
    <location>
        <begin position="31"/>
        <end position="50"/>
    </location>
</feature>
<dbReference type="InterPro" id="IPR001647">
    <property type="entry name" value="HTH_TetR"/>
</dbReference>
<dbReference type="InterPro" id="IPR036271">
    <property type="entry name" value="Tet_transcr_reg_TetR-rel_C_sf"/>
</dbReference>
<dbReference type="Proteomes" id="UP000475666">
    <property type="component" value="Unassembled WGS sequence"/>
</dbReference>
<keyword evidence="2 4" id="KW-0238">DNA-binding</keyword>
<reference evidence="7 8" key="1">
    <citation type="submission" date="2020-01" db="EMBL/GenBank/DDBJ databases">
        <title>Insect and environment-associated Actinomycetes.</title>
        <authorList>
            <person name="Currrie C."/>
            <person name="Chevrette M."/>
            <person name="Carlson C."/>
            <person name="Stubbendieck R."/>
            <person name="Wendt-Pienkowski E."/>
        </authorList>
    </citation>
    <scope>NUCLEOTIDE SEQUENCE [LARGE SCALE GENOMIC DNA]</scope>
    <source>
        <strain evidence="7 8">SID7739</strain>
    </source>
</reference>
<dbReference type="AlphaFoldDB" id="A0A6G3TJ56"/>
<name>A0A6G3TJ56_9ACTN</name>
<dbReference type="InterPro" id="IPR023772">
    <property type="entry name" value="DNA-bd_HTH_TetR-type_CS"/>
</dbReference>
<accession>A0A6G3TJ56</accession>
<dbReference type="PANTHER" id="PTHR30055">
    <property type="entry name" value="HTH-TYPE TRANSCRIPTIONAL REGULATOR RUTR"/>
    <property type="match status" value="1"/>
</dbReference>
<evidence type="ECO:0000256" key="4">
    <source>
        <dbReference type="PROSITE-ProRule" id="PRU00335"/>
    </source>
</evidence>
<proteinExistence type="predicted"/>
<dbReference type="Pfam" id="PF00440">
    <property type="entry name" value="TetR_N"/>
    <property type="match status" value="1"/>
</dbReference>
<gene>
    <name evidence="7" type="ORF">G3I66_26770</name>
</gene>
<sequence length="224" mass="24015">MTKQERAARTRRALILSAAEVFDQEGFAPASLTMISSRAGVSNGALHFHFANKSAVAEAVQGEALSVLRQIAHSRPEGAAPSLQSLVDTSHTLAQRLQDDVVLRAGFGLSGDATWKERADLRRHWVDWVSSGLTVVALDGALADDVATGDALAVIAATTLGFEAMGRTDPQWSTREMFTRLWRLLLPRISADNGTGPVAPEGTGAPDTVVPGPRWWPARQDAPR</sequence>
<dbReference type="RefSeq" id="WP_164277788.1">
    <property type="nucleotide sequence ID" value="NZ_JAAGMQ010000794.1"/>
</dbReference>
<dbReference type="GO" id="GO:0003700">
    <property type="term" value="F:DNA-binding transcription factor activity"/>
    <property type="evidence" value="ECO:0007669"/>
    <property type="project" value="TreeGrafter"/>
</dbReference>
<keyword evidence="1" id="KW-0805">Transcription regulation</keyword>
<dbReference type="GO" id="GO:0000976">
    <property type="term" value="F:transcription cis-regulatory region binding"/>
    <property type="evidence" value="ECO:0007669"/>
    <property type="project" value="TreeGrafter"/>
</dbReference>
<dbReference type="EMBL" id="JAAGMQ010000794">
    <property type="protein sequence ID" value="NEC36747.1"/>
    <property type="molecule type" value="Genomic_DNA"/>
</dbReference>
<feature type="domain" description="HTH tetR-type" evidence="6">
    <location>
        <begin position="8"/>
        <end position="68"/>
    </location>
</feature>
<evidence type="ECO:0000313" key="7">
    <source>
        <dbReference type="EMBL" id="NEC36747.1"/>
    </source>
</evidence>